<feature type="transmembrane region" description="Helical" evidence="3">
    <location>
        <begin position="34"/>
        <end position="51"/>
    </location>
</feature>
<comment type="caution">
    <text evidence="4">The sequence shown here is derived from an EMBL/GenBank/DDBJ whole genome shotgun (WGS) entry which is preliminary data.</text>
</comment>
<evidence type="ECO:0000313" key="4">
    <source>
        <dbReference type="EMBL" id="TCJ19246.1"/>
    </source>
</evidence>
<proteinExistence type="predicted"/>
<sequence length="335" mass="36571">MANTNYPSANEPQQNRTTGTTTTTSSSSNKVKNIAIVALAAAILGSWAYFLKDSNENKETIATTQVQANNAMSARDSVQLLYNEAAVRLDSLTGQNNSLQGQVTSSNSEISKLRREIESIVSKRNATSAELRHARSLIATLNNKIGNLEAEVARLNGENQELAANNNQLKEERTVLQSNLQTTTAEKEELAQTVDVASTFSASNIQIHPIDEKRNGKEKETTTARRVNKLVITFDVENRVARSGPADLYVVVTGPDGQVVNDPALGSGTLTTRNDGDRPFSFKTTVDYEQGTRKNVSVPLRRPEFKTGDYKIEVYQNGFKIAEGTRSLKKGGLFG</sequence>
<dbReference type="RefSeq" id="WP_131446385.1">
    <property type="nucleotide sequence ID" value="NZ_SJZI01000002.1"/>
</dbReference>
<evidence type="ECO:0000256" key="2">
    <source>
        <dbReference type="SAM" id="MobiDB-lite"/>
    </source>
</evidence>
<name>A0A4R1BPK8_9BACT</name>
<feature type="region of interest" description="Disordered" evidence="2">
    <location>
        <begin position="1"/>
        <end position="27"/>
    </location>
</feature>
<dbReference type="OrthoDB" id="1115172at2"/>
<keyword evidence="3" id="KW-0472">Membrane</keyword>
<dbReference type="Proteomes" id="UP000295334">
    <property type="component" value="Unassembled WGS sequence"/>
</dbReference>
<dbReference type="Gene3D" id="1.10.287.1490">
    <property type="match status" value="1"/>
</dbReference>
<organism evidence="4 5">
    <name type="scientific">Flaviaesturariibacter flavus</name>
    <dbReference type="NCBI Taxonomy" id="2502780"/>
    <lineage>
        <taxon>Bacteria</taxon>
        <taxon>Pseudomonadati</taxon>
        <taxon>Bacteroidota</taxon>
        <taxon>Chitinophagia</taxon>
        <taxon>Chitinophagales</taxon>
        <taxon>Chitinophagaceae</taxon>
        <taxon>Flaviaestuariibacter</taxon>
    </lineage>
</organism>
<gene>
    <name evidence="4" type="ORF">EPD60_02180</name>
</gene>
<evidence type="ECO:0000256" key="3">
    <source>
        <dbReference type="SAM" id="Phobius"/>
    </source>
</evidence>
<feature type="compositionally biased region" description="Polar residues" evidence="2">
    <location>
        <begin position="1"/>
        <end position="16"/>
    </location>
</feature>
<dbReference type="EMBL" id="SJZI01000002">
    <property type="protein sequence ID" value="TCJ19246.1"/>
    <property type="molecule type" value="Genomic_DNA"/>
</dbReference>
<reference evidence="4 5" key="1">
    <citation type="submission" date="2019-03" db="EMBL/GenBank/DDBJ databases">
        <authorList>
            <person name="Kim M.K.M."/>
        </authorList>
    </citation>
    <scope>NUCLEOTIDE SEQUENCE [LARGE SCALE GENOMIC DNA]</scope>
    <source>
        <strain evidence="4 5">17J68-12</strain>
    </source>
</reference>
<feature type="compositionally biased region" description="Low complexity" evidence="2">
    <location>
        <begin position="17"/>
        <end position="27"/>
    </location>
</feature>
<evidence type="ECO:0000313" key="5">
    <source>
        <dbReference type="Proteomes" id="UP000295334"/>
    </source>
</evidence>
<keyword evidence="3" id="KW-1133">Transmembrane helix</keyword>
<dbReference type="AlphaFoldDB" id="A0A4R1BPK8"/>
<feature type="coiled-coil region" evidence="1">
    <location>
        <begin position="96"/>
        <end position="186"/>
    </location>
</feature>
<evidence type="ECO:0000256" key="1">
    <source>
        <dbReference type="SAM" id="Coils"/>
    </source>
</evidence>
<keyword evidence="3" id="KW-0812">Transmembrane</keyword>
<protein>
    <recommendedName>
        <fullName evidence="6">Chromosome partitioning protein ParA</fullName>
    </recommendedName>
</protein>
<accession>A0A4R1BPK8</accession>
<keyword evidence="1" id="KW-0175">Coiled coil</keyword>
<evidence type="ECO:0008006" key="6">
    <source>
        <dbReference type="Google" id="ProtNLM"/>
    </source>
</evidence>
<keyword evidence="5" id="KW-1185">Reference proteome</keyword>